<feature type="transmembrane region" description="Helical" evidence="7">
    <location>
        <begin position="167"/>
        <end position="187"/>
    </location>
</feature>
<dbReference type="CDD" id="cd16922">
    <property type="entry name" value="HATPase_EvgS-ArcB-TorS-like"/>
    <property type="match status" value="1"/>
</dbReference>
<keyword evidence="4" id="KW-0902">Two-component regulatory system</keyword>
<dbReference type="PANTHER" id="PTHR45339:SF1">
    <property type="entry name" value="HYBRID SIGNAL TRANSDUCTION HISTIDINE KINASE J"/>
    <property type="match status" value="1"/>
</dbReference>
<keyword evidence="6" id="KW-0175">Coiled coil</keyword>
<evidence type="ECO:0000256" key="7">
    <source>
        <dbReference type="SAM" id="Phobius"/>
    </source>
</evidence>
<dbReference type="SMART" id="SM00387">
    <property type="entry name" value="HATPase_c"/>
    <property type="match status" value="1"/>
</dbReference>
<dbReference type="InterPro" id="IPR011006">
    <property type="entry name" value="CheY-like_superfamily"/>
</dbReference>
<dbReference type="PROSITE" id="PS50109">
    <property type="entry name" value="HIS_KIN"/>
    <property type="match status" value="1"/>
</dbReference>
<dbReference type="Gene3D" id="3.40.50.2300">
    <property type="match status" value="1"/>
</dbReference>
<name>A0ABP9R4R6_9RHOO</name>
<dbReference type="CDD" id="cd00082">
    <property type="entry name" value="HisKA"/>
    <property type="match status" value="1"/>
</dbReference>
<dbReference type="InterPro" id="IPR003661">
    <property type="entry name" value="HisK_dim/P_dom"/>
</dbReference>
<keyword evidence="11" id="KW-1185">Reference proteome</keyword>
<dbReference type="InterPro" id="IPR003594">
    <property type="entry name" value="HATPase_dom"/>
</dbReference>
<dbReference type="InterPro" id="IPR004358">
    <property type="entry name" value="Sig_transdc_His_kin-like_C"/>
</dbReference>
<dbReference type="InterPro" id="IPR036097">
    <property type="entry name" value="HisK_dim/P_sf"/>
</dbReference>
<sequence>MQAGDVTMAWRVLRLPASLVGRVYLLYAATWLAFVASGLGLFYETRFHQNVEEQQQSAAMLIEVVAQSVGDSAVIGDYDTIQRMLEKSILSSSFSAATYIDLSGGKLVAQSARAVETPAPSWLVEEVAGELDEINRTITVGGKDYGVLRLQFDVPLIAGQLWMVVRLAAVLSVASLLGSLLLIWYPLRLWLGRLKPVSMASSSGPAPATAPVNDSMIANAPLEFRDTLVTLQATAERLQSELSHREQALSALRGIVADLMPAGDGGADTQELESVIQTISRLVAEREQAARQMREARDAADAANRAKSDFLANMSHEIRTPMNGVIGMLELALDTPLSGQQNDYLSTARSSADSLLAIINEILDFSKIEAGKISVEEIPVDLPGLLVDTLKPPRVTAEKKGLALELVTESGTPAFVLGDPVRLRQILNNLVSNAIKFTAEGRVTVSSRVVGEGGGARLQLAVQDTGIGIPLDKQQRIFDAFSQEDDSTTRRFGGTGLGLTICRKLANLMGGDILLDSQPGKGSCFVLDVPLRIAERPVERAAGSVTTATGGAGDAGLDVLVAEDNPTNQKLILALLKGLGHRTQLAQNGEEAVQQWSSGSFDIILMDMHMPVMGGIAATREIRKREAELARAPIQIFALTAAAMADEQQEGLEAGLDGYLTKPISRAALADTLTQVAAGLAAH</sequence>
<evidence type="ECO:0000259" key="9">
    <source>
        <dbReference type="PROSITE" id="PS50110"/>
    </source>
</evidence>
<comment type="catalytic activity">
    <reaction evidence="1">
        <text>ATP + protein L-histidine = ADP + protein N-phospho-L-histidine.</text>
        <dbReference type="EC" id="2.7.13.3"/>
    </reaction>
</comment>
<dbReference type="SMART" id="SM00388">
    <property type="entry name" value="HisKA"/>
    <property type="match status" value="1"/>
</dbReference>
<dbReference type="CDD" id="cd17546">
    <property type="entry name" value="REC_hyHK_CKI1_RcsC-like"/>
    <property type="match status" value="1"/>
</dbReference>
<evidence type="ECO:0000259" key="8">
    <source>
        <dbReference type="PROSITE" id="PS50109"/>
    </source>
</evidence>
<dbReference type="InterPro" id="IPR005467">
    <property type="entry name" value="His_kinase_dom"/>
</dbReference>
<keyword evidence="7" id="KW-1133">Transmembrane helix</keyword>
<dbReference type="InterPro" id="IPR001789">
    <property type="entry name" value="Sig_transdc_resp-reg_receiver"/>
</dbReference>
<dbReference type="InterPro" id="IPR032244">
    <property type="entry name" value="LapD_MoxY_N"/>
</dbReference>
<evidence type="ECO:0000256" key="1">
    <source>
        <dbReference type="ARBA" id="ARBA00000085"/>
    </source>
</evidence>
<dbReference type="EMBL" id="BAABLD010000017">
    <property type="protein sequence ID" value="GAA5171412.1"/>
    <property type="molecule type" value="Genomic_DNA"/>
</dbReference>
<accession>A0ABP9R4R6</accession>
<keyword evidence="7" id="KW-0472">Membrane</keyword>
<evidence type="ECO:0000313" key="10">
    <source>
        <dbReference type="EMBL" id="GAA5171412.1"/>
    </source>
</evidence>
<dbReference type="Gene3D" id="3.30.565.10">
    <property type="entry name" value="Histidine kinase-like ATPase, C-terminal domain"/>
    <property type="match status" value="1"/>
</dbReference>
<proteinExistence type="predicted"/>
<dbReference type="Pfam" id="PF00072">
    <property type="entry name" value="Response_reg"/>
    <property type="match status" value="1"/>
</dbReference>
<evidence type="ECO:0000313" key="11">
    <source>
        <dbReference type="Proteomes" id="UP001500547"/>
    </source>
</evidence>
<keyword evidence="7" id="KW-0812">Transmembrane</keyword>
<keyword evidence="3 5" id="KW-0597">Phosphoprotein</keyword>
<dbReference type="Gene3D" id="1.10.287.130">
    <property type="match status" value="1"/>
</dbReference>
<feature type="domain" description="Histidine kinase" evidence="8">
    <location>
        <begin position="313"/>
        <end position="533"/>
    </location>
</feature>
<feature type="domain" description="Response regulatory" evidence="9">
    <location>
        <begin position="558"/>
        <end position="677"/>
    </location>
</feature>
<dbReference type="SMART" id="SM00448">
    <property type="entry name" value="REC"/>
    <property type="match status" value="1"/>
</dbReference>
<dbReference type="SUPFAM" id="SSF52172">
    <property type="entry name" value="CheY-like"/>
    <property type="match status" value="1"/>
</dbReference>
<dbReference type="PROSITE" id="PS50110">
    <property type="entry name" value="RESPONSE_REGULATORY"/>
    <property type="match status" value="1"/>
</dbReference>
<feature type="modified residue" description="4-aspartylphosphate" evidence="5">
    <location>
        <position position="607"/>
    </location>
</feature>
<dbReference type="SUPFAM" id="SSF47384">
    <property type="entry name" value="Homodimeric domain of signal transducing histidine kinase"/>
    <property type="match status" value="1"/>
</dbReference>
<dbReference type="EC" id="2.7.13.3" evidence="2"/>
<dbReference type="Proteomes" id="UP001500547">
    <property type="component" value="Unassembled WGS sequence"/>
</dbReference>
<dbReference type="PRINTS" id="PR00344">
    <property type="entry name" value="BCTRLSENSOR"/>
</dbReference>
<dbReference type="PANTHER" id="PTHR45339">
    <property type="entry name" value="HYBRID SIGNAL TRANSDUCTION HISTIDINE KINASE J"/>
    <property type="match status" value="1"/>
</dbReference>
<evidence type="ECO:0000256" key="5">
    <source>
        <dbReference type="PROSITE-ProRule" id="PRU00169"/>
    </source>
</evidence>
<dbReference type="Pfam" id="PF16448">
    <property type="entry name" value="LapD_MoxY_N"/>
    <property type="match status" value="1"/>
</dbReference>
<feature type="coiled-coil region" evidence="6">
    <location>
        <begin position="272"/>
        <end position="306"/>
    </location>
</feature>
<dbReference type="Pfam" id="PF00512">
    <property type="entry name" value="HisKA"/>
    <property type="match status" value="1"/>
</dbReference>
<dbReference type="InterPro" id="IPR036890">
    <property type="entry name" value="HATPase_C_sf"/>
</dbReference>
<protein>
    <recommendedName>
        <fullName evidence="2">histidine kinase</fullName>
        <ecNumber evidence="2">2.7.13.3</ecNumber>
    </recommendedName>
</protein>
<evidence type="ECO:0000256" key="4">
    <source>
        <dbReference type="ARBA" id="ARBA00023012"/>
    </source>
</evidence>
<reference evidence="11" key="1">
    <citation type="journal article" date="2019" name="Int. J. Syst. Evol. Microbiol.">
        <title>The Global Catalogue of Microorganisms (GCM) 10K type strain sequencing project: providing services to taxonomists for standard genome sequencing and annotation.</title>
        <authorList>
            <consortium name="The Broad Institute Genomics Platform"/>
            <consortium name="The Broad Institute Genome Sequencing Center for Infectious Disease"/>
            <person name="Wu L."/>
            <person name="Ma J."/>
        </authorList>
    </citation>
    <scope>NUCLEOTIDE SEQUENCE [LARGE SCALE GENOMIC DNA]</scope>
    <source>
        <strain evidence="11">JCM 18715</strain>
    </source>
</reference>
<comment type="caution">
    <text evidence="10">The sequence shown here is derived from an EMBL/GenBank/DDBJ whole genome shotgun (WGS) entry which is preliminary data.</text>
</comment>
<gene>
    <name evidence="10" type="ORF">GCM10025770_35980</name>
</gene>
<organism evidence="10 11">
    <name type="scientific">Viridibacterium curvum</name>
    <dbReference type="NCBI Taxonomy" id="1101404"/>
    <lineage>
        <taxon>Bacteria</taxon>
        <taxon>Pseudomonadati</taxon>
        <taxon>Pseudomonadota</taxon>
        <taxon>Betaproteobacteria</taxon>
        <taxon>Rhodocyclales</taxon>
        <taxon>Rhodocyclaceae</taxon>
        <taxon>Viridibacterium</taxon>
    </lineage>
</organism>
<evidence type="ECO:0000256" key="6">
    <source>
        <dbReference type="SAM" id="Coils"/>
    </source>
</evidence>
<evidence type="ECO:0000256" key="2">
    <source>
        <dbReference type="ARBA" id="ARBA00012438"/>
    </source>
</evidence>
<feature type="transmembrane region" description="Helical" evidence="7">
    <location>
        <begin position="24"/>
        <end position="43"/>
    </location>
</feature>
<dbReference type="SUPFAM" id="SSF55874">
    <property type="entry name" value="ATPase domain of HSP90 chaperone/DNA topoisomerase II/histidine kinase"/>
    <property type="match status" value="1"/>
</dbReference>
<dbReference type="Pfam" id="PF02518">
    <property type="entry name" value="HATPase_c"/>
    <property type="match status" value="1"/>
</dbReference>
<evidence type="ECO:0000256" key="3">
    <source>
        <dbReference type="ARBA" id="ARBA00022553"/>
    </source>
</evidence>